<dbReference type="Pfam" id="PF13365">
    <property type="entry name" value="Trypsin_2"/>
    <property type="match status" value="1"/>
</dbReference>
<evidence type="ECO:0000256" key="8">
    <source>
        <dbReference type="PIRSR" id="PIRSR611782-2"/>
    </source>
</evidence>
<dbReference type="InterPro" id="IPR011782">
    <property type="entry name" value="Pept_S1C_Do"/>
</dbReference>
<dbReference type="InterPro" id="IPR001478">
    <property type="entry name" value="PDZ"/>
</dbReference>
<evidence type="ECO:0000313" key="9">
    <source>
        <dbReference type="EMBL" id="OCX42829.1"/>
    </source>
</evidence>
<evidence type="ECO:0000256" key="7">
    <source>
        <dbReference type="PIRSR" id="PIRSR611782-1"/>
    </source>
</evidence>
<keyword evidence="5" id="KW-0378">Hydrolase</keyword>
<name>A0A6M8MYG0_9BACT</name>
<evidence type="ECO:0000256" key="6">
    <source>
        <dbReference type="ARBA" id="ARBA00022825"/>
    </source>
</evidence>
<sequence length="472" mass="51555">MKKTMVLSLALATSLFSTNIDFKQANDNIQRSLPTNNPNTILSYHDSIQKVKNSVVNISTSKTVQSNSFGIDDFFNDPYFKQFFGFDFPQTPKNKKNKKEVVSSLGSGVIISSDGYIITNNHVIEGAEKITVNLPDSSTEYKAKLIGADPKTDLAVIKIEAKNLPAITFADSDKLLEGDVVFALGNPFGVGSSVTSGIISALNKNNIGLNQYENFIQTDASINPGNSGGALVDSRGALVGINSAILSRSGGNNGIGFAIPSNMAKSIAQKLIEYGKIERGYLGVVIGALTQDIKKAYTNQEGALITEVQKDSAAYNAGLKRGDLIIKVDKTTIKSPMDLKNYIGSIDPKQAIEVTYERDNKIKTAKFMLKTDEKSLQYEKGYIDGLKLVELDSKNKQQYRIPENISGILITEVTPKSKAEKIGFEQGDIIIGIDQYEVSNFKELSKALELNKGKEYVKIWINRGGMVRALLF</sequence>
<reference evidence="9 10" key="1">
    <citation type="submission" date="2016-05" db="EMBL/GenBank/DDBJ databases">
        <authorList>
            <person name="Caceres A."/>
            <person name="Munoz I."/>
            <person name="Iraola G."/>
            <person name="Diaz-Viraque F."/>
            <person name="Greif G."/>
            <person name="Collado L."/>
        </authorList>
    </citation>
    <scope>NUCLEOTIDE SEQUENCE [LARGE SCALE GENOMIC DNA]</scope>
    <source>
        <strain evidence="9 10">WBE38</strain>
    </source>
</reference>
<accession>A0A6M8MYG0</accession>
<keyword evidence="2 9" id="KW-0645">Protease</keyword>
<evidence type="ECO:0000256" key="1">
    <source>
        <dbReference type="ARBA" id="ARBA00010541"/>
    </source>
</evidence>
<organism evidence="9 10">
    <name type="scientific">Campylobacter ornithocola</name>
    <dbReference type="NCBI Taxonomy" id="1848766"/>
    <lineage>
        <taxon>Bacteria</taxon>
        <taxon>Pseudomonadati</taxon>
        <taxon>Campylobacterota</taxon>
        <taxon>Epsilonproteobacteria</taxon>
        <taxon>Campylobacterales</taxon>
        <taxon>Campylobacteraceae</taxon>
        <taxon>Campylobacter</taxon>
    </lineage>
</organism>
<dbReference type="Gene3D" id="2.30.42.10">
    <property type="match status" value="2"/>
</dbReference>
<keyword evidence="4" id="KW-0677">Repeat</keyword>
<dbReference type="Proteomes" id="UP000094873">
    <property type="component" value="Unassembled WGS sequence"/>
</dbReference>
<evidence type="ECO:0000256" key="5">
    <source>
        <dbReference type="ARBA" id="ARBA00022801"/>
    </source>
</evidence>
<dbReference type="SUPFAM" id="SSF50156">
    <property type="entry name" value="PDZ domain-like"/>
    <property type="match status" value="2"/>
</dbReference>
<comment type="similarity">
    <text evidence="1">Belongs to the peptidase S1C family.</text>
</comment>
<evidence type="ECO:0000256" key="2">
    <source>
        <dbReference type="ARBA" id="ARBA00022670"/>
    </source>
</evidence>
<gene>
    <name evidence="9" type="ORF">A7X81_05775</name>
</gene>
<keyword evidence="10" id="KW-1185">Reference proteome</keyword>
<keyword evidence="3" id="KW-0732">Signal</keyword>
<dbReference type="InterPro" id="IPR036034">
    <property type="entry name" value="PDZ_sf"/>
</dbReference>
<dbReference type="RefSeq" id="WP_066008053.1">
    <property type="nucleotide sequence ID" value="NZ_CP053848.1"/>
</dbReference>
<comment type="caution">
    <text evidence="9">The sequence shown here is derived from an EMBL/GenBank/DDBJ whole genome shotgun (WGS) entry which is preliminary data.</text>
</comment>
<dbReference type="InterPro" id="IPR009003">
    <property type="entry name" value="Peptidase_S1_PA"/>
</dbReference>
<feature type="active site" description="Charge relay system" evidence="7">
    <location>
        <position position="122"/>
    </location>
</feature>
<dbReference type="PRINTS" id="PR00834">
    <property type="entry name" value="PROTEASES2C"/>
</dbReference>
<dbReference type="OrthoDB" id="9758917at2"/>
<feature type="active site" description="Charge relay system" evidence="7">
    <location>
        <position position="227"/>
    </location>
</feature>
<dbReference type="PANTHER" id="PTHR22939">
    <property type="entry name" value="SERINE PROTEASE FAMILY S1C HTRA-RELATED"/>
    <property type="match status" value="1"/>
</dbReference>
<evidence type="ECO:0000256" key="4">
    <source>
        <dbReference type="ARBA" id="ARBA00022737"/>
    </source>
</evidence>
<proteinExistence type="inferred from homology"/>
<dbReference type="PROSITE" id="PS50106">
    <property type="entry name" value="PDZ"/>
    <property type="match status" value="2"/>
</dbReference>
<dbReference type="SUPFAM" id="SSF50494">
    <property type="entry name" value="Trypsin-like serine proteases"/>
    <property type="match status" value="1"/>
</dbReference>
<dbReference type="NCBIfam" id="TIGR02037">
    <property type="entry name" value="degP_htrA_DO"/>
    <property type="match status" value="1"/>
</dbReference>
<dbReference type="Pfam" id="PF13180">
    <property type="entry name" value="PDZ_2"/>
    <property type="match status" value="1"/>
</dbReference>
<dbReference type="InterPro" id="IPR001940">
    <property type="entry name" value="Peptidase_S1C"/>
</dbReference>
<feature type="binding site" evidence="8">
    <location>
        <position position="122"/>
    </location>
    <ligand>
        <name>substrate</name>
    </ligand>
</feature>
<keyword evidence="6" id="KW-0720">Serine protease</keyword>
<dbReference type="GO" id="GO:0006508">
    <property type="term" value="P:proteolysis"/>
    <property type="evidence" value="ECO:0007669"/>
    <property type="project" value="UniProtKB-KW"/>
</dbReference>
<dbReference type="Pfam" id="PF00595">
    <property type="entry name" value="PDZ"/>
    <property type="match status" value="1"/>
</dbReference>
<dbReference type="PANTHER" id="PTHR22939:SF129">
    <property type="entry name" value="SERINE PROTEASE HTRA2, MITOCHONDRIAL"/>
    <property type="match status" value="1"/>
</dbReference>
<feature type="active site" description="Charge relay system" evidence="7">
    <location>
        <position position="153"/>
    </location>
</feature>
<dbReference type="SMART" id="SM00228">
    <property type="entry name" value="PDZ"/>
    <property type="match status" value="2"/>
</dbReference>
<dbReference type="GO" id="GO:0004252">
    <property type="term" value="F:serine-type endopeptidase activity"/>
    <property type="evidence" value="ECO:0007669"/>
    <property type="project" value="InterPro"/>
</dbReference>
<evidence type="ECO:0000256" key="3">
    <source>
        <dbReference type="ARBA" id="ARBA00022729"/>
    </source>
</evidence>
<dbReference type="AlphaFoldDB" id="A0A6M8MYG0"/>
<feature type="binding site" evidence="8">
    <location>
        <position position="153"/>
    </location>
    <ligand>
        <name>substrate</name>
    </ligand>
</feature>
<dbReference type="EMBL" id="LXSU01000096">
    <property type="protein sequence ID" value="OCX42829.1"/>
    <property type="molecule type" value="Genomic_DNA"/>
</dbReference>
<evidence type="ECO:0000313" key="10">
    <source>
        <dbReference type="Proteomes" id="UP000094873"/>
    </source>
</evidence>
<feature type="binding site" evidence="8">
    <location>
        <begin position="225"/>
        <end position="227"/>
    </location>
    <ligand>
        <name>substrate</name>
    </ligand>
</feature>
<protein>
    <submittedName>
        <fullName evidence="9">Serine protease</fullName>
    </submittedName>
</protein>
<dbReference type="Gene3D" id="2.40.10.120">
    <property type="match status" value="1"/>
</dbReference>